<dbReference type="AlphaFoldDB" id="A0A6N6NPT0"/>
<dbReference type="EMBL" id="WAJR01000006">
    <property type="protein sequence ID" value="KAB1641305.1"/>
    <property type="molecule type" value="Genomic_DNA"/>
</dbReference>
<evidence type="ECO:0000313" key="3">
    <source>
        <dbReference type="Proteomes" id="UP000468668"/>
    </source>
</evidence>
<protein>
    <submittedName>
        <fullName evidence="2">PhnD/SsuA/transferrin family substrate-binding protein</fullName>
    </submittedName>
</protein>
<name>A0A6N6NPT0_9ACTN</name>
<comment type="caution">
    <text evidence="2">The sequence shown here is derived from an EMBL/GenBank/DDBJ whole genome shotgun (WGS) entry which is preliminary data.</text>
</comment>
<dbReference type="Gene3D" id="3.40.190.10">
    <property type="entry name" value="Periplasmic binding protein-like II"/>
    <property type="match status" value="2"/>
</dbReference>
<feature type="domain" description="SsuA/THI5-like" evidence="1">
    <location>
        <begin position="127"/>
        <end position="332"/>
    </location>
</feature>
<dbReference type="PANTHER" id="PTHR30024:SF42">
    <property type="entry name" value="ALIPHATIC SULFONATES-BINDING PROTEIN-RELATED"/>
    <property type="match status" value="1"/>
</dbReference>
<gene>
    <name evidence="2" type="ORF">F8C90_03865</name>
</gene>
<dbReference type="PROSITE" id="PS51318">
    <property type="entry name" value="TAT"/>
    <property type="match status" value="1"/>
</dbReference>
<dbReference type="NCBIfam" id="TIGR01409">
    <property type="entry name" value="TAT_signal_seq"/>
    <property type="match status" value="1"/>
</dbReference>
<organism evidence="2 3">
    <name type="scientific">Ellagibacter isourolithinifaciens</name>
    <dbReference type="NCBI Taxonomy" id="2137581"/>
    <lineage>
        <taxon>Bacteria</taxon>
        <taxon>Bacillati</taxon>
        <taxon>Actinomycetota</taxon>
        <taxon>Coriobacteriia</taxon>
        <taxon>Eggerthellales</taxon>
        <taxon>Eggerthellaceae</taxon>
        <taxon>Ellagibacter</taxon>
    </lineage>
</organism>
<dbReference type="PANTHER" id="PTHR30024">
    <property type="entry name" value="ALIPHATIC SULFONATES-BINDING PROTEIN-RELATED"/>
    <property type="match status" value="1"/>
</dbReference>
<proteinExistence type="predicted"/>
<keyword evidence="3" id="KW-1185">Reference proteome</keyword>
<evidence type="ECO:0000259" key="1">
    <source>
        <dbReference type="Pfam" id="PF09084"/>
    </source>
</evidence>
<sequence length="444" mass="48805">MHTHSIVFPQIIHYLCKINSNVLNYCYMSNAGLCAICESCLYREHPNKPRRNRMVQTIDNLSRRTFVKGAATAGALAGIAALGGCASEQKTEDKSEAKTDAPESKYDNTISADIEDLNIVLLGKDSKIAAIILALKKGYYEEEKLNVATQTVSGGFPEAMPALSNGTADVLPFGSIPSCTYIGQGDDLVIFGGTVADGSECVTLIENKDAYKKPEDFKGKKIGCFRMETGHMITKSWLRQNGIEDGKDVEFILLESSAAEVAAVENGEIDMCFVNSGYGYVATQGGKCAVAFRPNELTGKEFPCCRQTTNRKAFEEKRSALIKFEIANLRALYDIESDHAGTIATIVEYSGQPEEYIENITYGKGDYVAAMKFEMDPYTDDVKAFYGDMVDNGDIDDTNKELIVEHMDSTIYKAALDALIERGENKDFYEKLAAEYAKHNTLGI</sequence>
<reference evidence="2 3" key="1">
    <citation type="submission" date="2019-09" db="EMBL/GenBank/DDBJ databases">
        <title>Whole genome shotgun sequencing (WGS) of Ellagibacter isourolithinifaciens DSM 104140(T) and Adlercreutzia muris DSM 29508(T).</title>
        <authorList>
            <person name="Stoll D.A."/>
            <person name="Danylec N."/>
            <person name="Huch M."/>
        </authorList>
    </citation>
    <scope>NUCLEOTIDE SEQUENCE [LARGE SCALE GENOMIC DNA]</scope>
    <source>
        <strain evidence="2 3">DSM 104140</strain>
    </source>
</reference>
<dbReference type="SUPFAM" id="SSF53850">
    <property type="entry name" value="Periplasmic binding protein-like II"/>
    <property type="match status" value="1"/>
</dbReference>
<dbReference type="InterPro" id="IPR015168">
    <property type="entry name" value="SsuA/THI5"/>
</dbReference>
<dbReference type="Pfam" id="PF09084">
    <property type="entry name" value="NMT1"/>
    <property type="match status" value="1"/>
</dbReference>
<dbReference type="OrthoDB" id="9802202at2"/>
<evidence type="ECO:0000313" key="2">
    <source>
        <dbReference type="EMBL" id="KAB1641305.1"/>
    </source>
</evidence>
<dbReference type="Proteomes" id="UP000468668">
    <property type="component" value="Unassembled WGS sequence"/>
</dbReference>
<dbReference type="InterPro" id="IPR019546">
    <property type="entry name" value="TAT_signal_bac_arc"/>
</dbReference>
<dbReference type="InterPro" id="IPR006311">
    <property type="entry name" value="TAT_signal"/>
</dbReference>
<accession>A0A6N6NPT0</accession>